<dbReference type="Proteomes" id="UP000637757">
    <property type="component" value="Unassembled WGS sequence"/>
</dbReference>
<comment type="caution">
    <text evidence="3">The sequence shown here is derived from an EMBL/GenBank/DDBJ whole genome shotgun (WGS) entry which is preliminary data.</text>
</comment>
<evidence type="ECO:0000313" key="4">
    <source>
        <dbReference type="Proteomes" id="UP000637757"/>
    </source>
</evidence>
<reference evidence="3" key="1">
    <citation type="submission" date="2020-09" db="EMBL/GenBank/DDBJ databases">
        <title>Genomic insights into the novelty and pathogenicity of a unique biofilm-forming Enterococcus sp. bacteria (Enterococcus lacertideformus) identified in reptiles.</title>
        <authorList>
            <person name="Agius J.E."/>
            <person name="Phalen D.N."/>
            <person name="Rose K."/>
            <person name="Eden J.-S."/>
        </authorList>
    </citation>
    <scope>NUCLEOTIDE SEQUENCE</scope>
    <source>
        <strain evidence="3">PHRS 0518</strain>
    </source>
</reference>
<sequence>MNIEDLLIKLEKKCNKQVYIDFVNVGNDTKKIESVANRIMFDTPPLVFKKEEKEFLLQHLLEKIENSDQRKVMLERIQNRPSESIALLRENDFKLFQKFMKFNTAEDFEKLPSCISNIKKCPFLDSTDQEKLISDLEKRKDRLTKEDTLLHDAKKELKEKNRDLSKQYFKFVMLSKEQQNRLIEKISNHSNLSLECKKAILKDLTERNDKKQPENSPTMIDTNSKKTDNFLGKVTKASEIAQKNNAMSEVSTNKMDRDSNELSN</sequence>
<proteinExistence type="predicted"/>
<evidence type="ECO:0000256" key="2">
    <source>
        <dbReference type="SAM" id="MobiDB-lite"/>
    </source>
</evidence>
<organism evidence="3 4">
    <name type="scientific">Enterococcus lacertideformus</name>
    <dbReference type="NCBI Taxonomy" id="2771493"/>
    <lineage>
        <taxon>Bacteria</taxon>
        <taxon>Bacillati</taxon>
        <taxon>Bacillota</taxon>
        <taxon>Bacilli</taxon>
        <taxon>Lactobacillales</taxon>
        <taxon>Enterococcaceae</taxon>
        <taxon>Enterococcus</taxon>
    </lineage>
</organism>
<dbReference type="AlphaFoldDB" id="A0A931FB39"/>
<protein>
    <submittedName>
        <fullName evidence="3">Uncharacterized protein</fullName>
    </submittedName>
</protein>
<accession>A0A931FB39</accession>
<dbReference type="EMBL" id="JADAKE010000002">
    <property type="protein sequence ID" value="MBF8807183.1"/>
    <property type="molecule type" value="Genomic_DNA"/>
</dbReference>
<feature type="compositionally biased region" description="Basic and acidic residues" evidence="2">
    <location>
        <begin position="254"/>
        <end position="264"/>
    </location>
</feature>
<evidence type="ECO:0000256" key="1">
    <source>
        <dbReference type="SAM" id="Coils"/>
    </source>
</evidence>
<feature type="region of interest" description="Disordered" evidence="2">
    <location>
        <begin position="205"/>
        <end position="264"/>
    </location>
</feature>
<gene>
    <name evidence="3" type="ORF">IC227_00645</name>
</gene>
<evidence type="ECO:0000313" key="3">
    <source>
        <dbReference type="EMBL" id="MBF8807183.1"/>
    </source>
</evidence>
<keyword evidence="1" id="KW-0175">Coiled coil</keyword>
<feature type="coiled-coil region" evidence="1">
    <location>
        <begin position="126"/>
        <end position="163"/>
    </location>
</feature>
<feature type="compositionally biased region" description="Polar residues" evidence="2">
    <location>
        <begin position="241"/>
        <end position="253"/>
    </location>
</feature>
<name>A0A931FB39_9ENTE</name>
<keyword evidence="4" id="KW-1185">Reference proteome</keyword>